<evidence type="ECO:0000313" key="1">
    <source>
        <dbReference type="EMBL" id="KQK02213.1"/>
    </source>
</evidence>
<sequence length="162" mass="18541">RCSLAGTVVVFDTVAESFRSMRLPVAAANTSCCTRLHDMEDSIGLSCFDDSSTLAKVWVLEDYEREVWSLKYKINFSQESMYNLATTSSQLVVSHEGDMLLYINNSRSYMILCQGRFLEEFQWGFWRSNLTGHLFKESLVKHAFFRNPGSARTDAPYLFTSL</sequence>
<reference evidence="1 2" key="1">
    <citation type="journal article" date="2010" name="Nature">
        <title>Genome sequencing and analysis of the model grass Brachypodium distachyon.</title>
        <authorList>
            <consortium name="International Brachypodium Initiative"/>
        </authorList>
    </citation>
    <scope>NUCLEOTIDE SEQUENCE [LARGE SCALE GENOMIC DNA]</scope>
    <source>
        <strain evidence="1 2">Bd21</strain>
    </source>
</reference>
<reference evidence="1" key="2">
    <citation type="submission" date="2017-06" db="EMBL/GenBank/DDBJ databases">
        <title>WGS assembly of Brachypodium distachyon.</title>
        <authorList>
            <consortium name="The International Brachypodium Initiative"/>
            <person name="Lucas S."/>
            <person name="Harmon-Smith M."/>
            <person name="Lail K."/>
            <person name="Tice H."/>
            <person name="Grimwood J."/>
            <person name="Bruce D."/>
            <person name="Barry K."/>
            <person name="Shu S."/>
            <person name="Lindquist E."/>
            <person name="Wang M."/>
            <person name="Pitluck S."/>
            <person name="Vogel J.P."/>
            <person name="Garvin D.F."/>
            <person name="Mockler T.C."/>
            <person name="Schmutz J."/>
            <person name="Rokhsar D."/>
            <person name="Bevan M.W."/>
        </authorList>
    </citation>
    <scope>NUCLEOTIDE SEQUENCE</scope>
    <source>
        <strain evidence="1">Bd21</strain>
    </source>
</reference>
<dbReference type="EnsemblPlants" id="KQK02213">
    <property type="protein sequence ID" value="KQK02213"/>
    <property type="gene ID" value="BRADI_3g61045v3"/>
</dbReference>
<dbReference type="Gramene" id="KQK02213">
    <property type="protein sequence ID" value="KQK02213"/>
    <property type="gene ID" value="BRADI_3g61045v3"/>
</dbReference>
<dbReference type="InParanoid" id="A0A0Q3FVN3"/>
<evidence type="ECO:0000313" key="3">
    <source>
        <dbReference type="Proteomes" id="UP000008810"/>
    </source>
</evidence>
<dbReference type="Proteomes" id="UP000008810">
    <property type="component" value="Chromosome 3"/>
</dbReference>
<protein>
    <submittedName>
        <fullName evidence="1 2">Uncharacterized protein</fullName>
    </submittedName>
</protein>
<accession>A0A0Q3FVN3</accession>
<evidence type="ECO:0000313" key="2">
    <source>
        <dbReference type="EnsemblPlants" id="KQK02213"/>
    </source>
</evidence>
<dbReference type="AlphaFoldDB" id="A0A0Q3FVN3"/>
<keyword evidence="3" id="KW-1185">Reference proteome</keyword>
<dbReference type="EMBL" id="CM000882">
    <property type="protein sequence ID" value="KQK02213.1"/>
    <property type="molecule type" value="Genomic_DNA"/>
</dbReference>
<reference evidence="2" key="3">
    <citation type="submission" date="2018-08" db="UniProtKB">
        <authorList>
            <consortium name="EnsemblPlants"/>
        </authorList>
    </citation>
    <scope>IDENTIFICATION</scope>
    <source>
        <strain evidence="2">cv. Bd21</strain>
    </source>
</reference>
<gene>
    <name evidence="1" type="ORF">BRADI_3g61045v3</name>
</gene>
<feature type="non-terminal residue" evidence="1">
    <location>
        <position position="1"/>
    </location>
</feature>
<name>A0A0Q3FVN3_BRADI</name>
<organism evidence="1">
    <name type="scientific">Brachypodium distachyon</name>
    <name type="common">Purple false brome</name>
    <name type="synonym">Trachynia distachya</name>
    <dbReference type="NCBI Taxonomy" id="15368"/>
    <lineage>
        <taxon>Eukaryota</taxon>
        <taxon>Viridiplantae</taxon>
        <taxon>Streptophyta</taxon>
        <taxon>Embryophyta</taxon>
        <taxon>Tracheophyta</taxon>
        <taxon>Spermatophyta</taxon>
        <taxon>Magnoliopsida</taxon>
        <taxon>Liliopsida</taxon>
        <taxon>Poales</taxon>
        <taxon>Poaceae</taxon>
        <taxon>BOP clade</taxon>
        <taxon>Pooideae</taxon>
        <taxon>Stipodae</taxon>
        <taxon>Brachypodieae</taxon>
        <taxon>Brachypodium</taxon>
    </lineage>
</organism>
<proteinExistence type="predicted"/>